<accession>A0AAV5IJ90</accession>
<keyword evidence="6" id="KW-0472">Membrane</keyword>
<dbReference type="GO" id="GO:0016020">
    <property type="term" value="C:membrane"/>
    <property type="evidence" value="ECO:0007669"/>
    <property type="project" value="UniProtKB-SubCell"/>
</dbReference>
<dbReference type="Pfam" id="PF07645">
    <property type="entry name" value="EGF_CA"/>
    <property type="match status" value="1"/>
</dbReference>
<keyword evidence="2 8" id="KW-0245">EGF-like domain</keyword>
<reference evidence="11 12" key="1">
    <citation type="journal article" date="2021" name="Commun. Biol.">
        <title>The genome of Shorea leprosula (Dipterocarpaceae) highlights the ecological relevance of drought in aseasonal tropical rainforests.</title>
        <authorList>
            <person name="Ng K.K.S."/>
            <person name="Kobayashi M.J."/>
            <person name="Fawcett J.A."/>
            <person name="Hatakeyama M."/>
            <person name="Paape T."/>
            <person name="Ng C.H."/>
            <person name="Ang C.C."/>
            <person name="Tnah L.H."/>
            <person name="Lee C.T."/>
            <person name="Nishiyama T."/>
            <person name="Sese J."/>
            <person name="O'Brien M.J."/>
            <person name="Copetti D."/>
            <person name="Mohd Noor M.I."/>
            <person name="Ong R.C."/>
            <person name="Putra M."/>
            <person name="Sireger I.Z."/>
            <person name="Indrioko S."/>
            <person name="Kosugi Y."/>
            <person name="Izuno A."/>
            <person name="Isagi Y."/>
            <person name="Lee S.L."/>
            <person name="Shimizu K.K."/>
        </authorList>
    </citation>
    <scope>NUCLEOTIDE SEQUENCE [LARGE SCALE GENOMIC DNA]</scope>
    <source>
        <strain evidence="11">214</strain>
    </source>
</reference>
<evidence type="ECO:0000256" key="5">
    <source>
        <dbReference type="ARBA" id="ARBA00022989"/>
    </source>
</evidence>
<dbReference type="InterPro" id="IPR000742">
    <property type="entry name" value="EGF"/>
</dbReference>
<dbReference type="SMART" id="SM00181">
    <property type="entry name" value="EGF"/>
    <property type="match status" value="2"/>
</dbReference>
<dbReference type="CDD" id="cd00054">
    <property type="entry name" value="EGF_CA"/>
    <property type="match status" value="1"/>
</dbReference>
<comment type="subcellular location">
    <subcellularLocation>
        <location evidence="1">Membrane</location>
        <topology evidence="1">Single-pass membrane protein</topology>
    </subcellularLocation>
</comment>
<dbReference type="SMART" id="SM00179">
    <property type="entry name" value="EGF_CA"/>
    <property type="match status" value="2"/>
</dbReference>
<evidence type="ECO:0000256" key="3">
    <source>
        <dbReference type="ARBA" id="ARBA00022692"/>
    </source>
</evidence>
<dbReference type="Pfam" id="PF13947">
    <property type="entry name" value="GUB_WAK_bind"/>
    <property type="match status" value="1"/>
</dbReference>
<dbReference type="InterPro" id="IPR025287">
    <property type="entry name" value="WAK_GUB"/>
</dbReference>
<evidence type="ECO:0000256" key="2">
    <source>
        <dbReference type="ARBA" id="ARBA00022536"/>
    </source>
</evidence>
<evidence type="ECO:0000256" key="1">
    <source>
        <dbReference type="ARBA" id="ARBA00004167"/>
    </source>
</evidence>
<keyword evidence="3" id="KW-0812">Transmembrane</keyword>
<feature type="signal peptide" evidence="9">
    <location>
        <begin position="1"/>
        <end position="24"/>
    </location>
</feature>
<evidence type="ECO:0000256" key="7">
    <source>
        <dbReference type="ARBA" id="ARBA00023157"/>
    </source>
</evidence>
<feature type="chain" id="PRO_5043428115" description="EGF-like domain-containing protein" evidence="9">
    <location>
        <begin position="25"/>
        <end position="365"/>
    </location>
</feature>
<dbReference type="SUPFAM" id="SSF57196">
    <property type="entry name" value="EGF/Laminin"/>
    <property type="match status" value="1"/>
</dbReference>
<name>A0AAV5IJ90_9ROSI</name>
<feature type="domain" description="EGF-like" evidence="10">
    <location>
        <begin position="293"/>
        <end position="332"/>
    </location>
</feature>
<keyword evidence="7" id="KW-1015">Disulfide bond</keyword>
<dbReference type="GO" id="GO:0005509">
    <property type="term" value="F:calcium ion binding"/>
    <property type="evidence" value="ECO:0007669"/>
    <property type="project" value="InterPro"/>
</dbReference>
<evidence type="ECO:0000313" key="11">
    <source>
        <dbReference type="EMBL" id="GKU98419.1"/>
    </source>
</evidence>
<gene>
    <name evidence="11" type="ORF">SLEP1_g11429</name>
</gene>
<dbReference type="Proteomes" id="UP001054252">
    <property type="component" value="Unassembled WGS sequence"/>
</dbReference>
<dbReference type="InterPro" id="IPR000152">
    <property type="entry name" value="EGF-type_Asp/Asn_hydroxyl_site"/>
</dbReference>
<dbReference type="PROSITE" id="PS01187">
    <property type="entry name" value="EGF_CA"/>
    <property type="match status" value="1"/>
</dbReference>
<sequence>MGNLERFWLVILIAAPLVVIVAEPAPIARHGCPARCGNVKIPYPFGTREGCYYNEDFLISCNNTFSPPLAFLDHSNINVTDISLEGRVQIMQYVAQNCYDESGHPINGSNNYALLRLKFNSSYIISDTENKFVAVGCDTIAEVTGVVQGNKSYTAGCKTICDRIDYVANHTCSGIGCCLISIAKGMNLFEITVRSYESHKKVWKFNPCSYGFVVEQSQFDFSPKLLRELQNVTKVPMVLDWSIRDVNDTCGKTKKAKACKGKSFCAPVDDNGYRCKCLDGFEGNPYLPSGCRDIDECSPPNRNPCKGGMICTNTVGSYRCSCPKGYHLENGTAQGCVTNHRQNWNLILVTLGKYTCFNPLPSSHI</sequence>
<evidence type="ECO:0000256" key="6">
    <source>
        <dbReference type="ARBA" id="ARBA00023136"/>
    </source>
</evidence>
<dbReference type="EMBL" id="BPVZ01000012">
    <property type="protein sequence ID" value="GKU98419.1"/>
    <property type="molecule type" value="Genomic_DNA"/>
</dbReference>
<dbReference type="InterPro" id="IPR018097">
    <property type="entry name" value="EGF_Ca-bd_CS"/>
</dbReference>
<evidence type="ECO:0000256" key="8">
    <source>
        <dbReference type="PROSITE-ProRule" id="PRU00076"/>
    </source>
</evidence>
<dbReference type="FunFam" id="2.10.25.10:FF:000563">
    <property type="entry name" value="Wall-associated receptor kinase-like 8"/>
    <property type="match status" value="1"/>
</dbReference>
<protein>
    <recommendedName>
        <fullName evidence="10">EGF-like domain-containing protein</fullName>
    </recommendedName>
</protein>
<proteinExistence type="predicted"/>
<evidence type="ECO:0000313" key="12">
    <source>
        <dbReference type="Proteomes" id="UP001054252"/>
    </source>
</evidence>
<keyword evidence="12" id="KW-1185">Reference proteome</keyword>
<dbReference type="GO" id="GO:0030247">
    <property type="term" value="F:polysaccharide binding"/>
    <property type="evidence" value="ECO:0007669"/>
    <property type="project" value="InterPro"/>
</dbReference>
<dbReference type="PANTHER" id="PTHR33491">
    <property type="entry name" value="OSJNBA0016N04.9 PROTEIN"/>
    <property type="match status" value="1"/>
</dbReference>
<comment type="caution">
    <text evidence="8">Lacks conserved residue(s) required for the propagation of feature annotation.</text>
</comment>
<evidence type="ECO:0000256" key="9">
    <source>
        <dbReference type="SAM" id="SignalP"/>
    </source>
</evidence>
<dbReference type="PROSITE" id="PS50026">
    <property type="entry name" value="EGF_3"/>
    <property type="match status" value="1"/>
</dbReference>
<dbReference type="PROSITE" id="PS00010">
    <property type="entry name" value="ASX_HYDROXYL"/>
    <property type="match status" value="1"/>
</dbReference>
<organism evidence="11 12">
    <name type="scientific">Rubroshorea leprosula</name>
    <dbReference type="NCBI Taxonomy" id="152421"/>
    <lineage>
        <taxon>Eukaryota</taxon>
        <taxon>Viridiplantae</taxon>
        <taxon>Streptophyta</taxon>
        <taxon>Embryophyta</taxon>
        <taxon>Tracheophyta</taxon>
        <taxon>Spermatophyta</taxon>
        <taxon>Magnoliopsida</taxon>
        <taxon>eudicotyledons</taxon>
        <taxon>Gunneridae</taxon>
        <taxon>Pentapetalae</taxon>
        <taxon>rosids</taxon>
        <taxon>malvids</taxon>
        <taxon>Malvales</taxon>
        <taxon>Dipterocarpaceae</taxon>
        <taxon>Rubroshorea</taxon>
    </lineage>
</organism>
<comment type="caution">
    <text evidence="11">The sequence shown here is derived from an EMBL/GenBank/DDBJ whole genome shotgun (WGS) entry which is preliminary data.</text>
</comment>
<dbReference type="InterPro" id="IPR001881">
    <property type="entry name" value="EGF-like_Ca-bd_dom"/>
</dbReference>
<keyword evidence="4 9" id="KW-0732">Signal</keyword>
<dbReference type="InterPro" id="IPR049883">
    <property type="entry name" value="NOTCH1_EGF-like"/>
</dbReference>
<dbReference type="Gene3D" id="2.10.25.10">
    <property type="entry name" value="Laminin"/>
    <property type="match status" value="2"/>
</dbReference>
<dbReference type="AlphaFoldDB" id="A0AAV5IJ90"/>
<evidence type="ECO:0000256" key="4">
    <source>
        <dbReference type="ARBA" id="ARBA00022729"/>
    </source>
</evidence>
<evidence type="ECO:0000259" key="10">
    <source>
        <dbReference type="PROSITE" id="PS50026"/>
    </source>
</evidence>
<keyword evidence="5" id="KW-1133">Transmembrane helix</keyword>